<dbReference type="EMBL" id="JBJQOH010000003">
    <property type="protein sequence ID" value="KAL3694063.1"/>
    <property type="molecule type" value="Genomic_DNA"/>
</dbReference>
<evidence type="ECO:0000313" key="2">
    <source>
        <dbReference type="Proteomes" id="UP001633002"/>
    </source>
</evidence>
<name>A0ABD3HRK2_9MARC</name>
<accession>A0ABD3HRK2</accession>
<protein>
    <submittedName>
        <fullName evidence="1">Uncharacterized protein</fullName>
    </submittedName>
</protein>
<sequence>MIAYIGQNVLIASALRQSCGEELAKSSSVSEESDGDRSNSGHYVIDIHEHFPMFMNSTDNEHATVPLRGYVSYATDHLAMRPNSGSEESAGHRSNSDHYVIDIQEHFPVYMNGTDSEHDIVVQGSCTAEGTDNIPERPALEPAQVTKFRKRPSSNSKPVVNIAKRVKRSTMGLNQIENIRKRSTTELEEASNMAKRVKTFTLDLNLAGNIRKRPCPRFEEHGNSLKRMKTLSLKLDLKQAAIVQKRLTPRFEERGNSRRGVKTSIASLKSDFKQAANVQKRLTPRFEKRGNSRRGVKIPKSDIKRASNIRKRLTSYSGVEEACSIRLKRVKRPTLNIQQAGKFNDLNDGLVNISSMSNTFMIRRPWSPA</sequence>
<proteinExistence type="predicted"/>
<organism evidence="1 2">
    <name type="scientific">Riccia sorocarpa</name>
    <dbReference type="NCBI Taxonomy" id="122646"/>
    <lineage>
        <taxon>Eukaryota</taxon>
        <taxon>Viridiplantae</taxon>
        <taxon>Streptophyta</taxon>
        <taxon>Embryophyta</taxon>
        <taxon>Marchantiophyta</taxon>
        <taxon>Marchantiopsida</taxon>
        <taxon>Marchantiidae</taxon>
        <taxon>Marchantiales</taxon>
        <taxon>Ricciaceae</taxon>
        <taxon>Riccia</taxon>
    </lineage>
</organism>
<comment type="caution">
    <text evidence="1">The sequence shown here is derived from an EMBL/GenBank/DDBJ whole genome shotgun (WGS) entry which is preliminary data.</text>
</comment>
<dbReference type="AlphaFoldDB" id="A0ABD3HRK2"/>
<evidence type="ECO:0000313" key="1">
    <source>
        <dbReference type="EMBL" id="KAL3694063.1"/>
    </source>
</evidence>
<reference evidence="1 2" key="1">
    <citation type="submission" date="2024-09" db="EMBL/GenBank/DDBJ databases">
        <title>Chromosome-scale assembly of Riccia sorocarpa.</title>
        <authorList>
            <person name="Paukszto L."/>
        </authorList>
    </citation>
    <scope>NUCLEOTIDE SEQUENCE [LARGE SCALE GENOMIC DNA]</scope>
    <source>
        <strain evidence="1">LP-2024</strain>
        <tissue evidence="1">Aerial parts of the thallus</tissue>
    </source>
</reference>
<gene>
    <name evidence="1" type="ORF">R1sor_007714</name>
</gene>
<keyword evidence="2" id="KW-1185">Reference proteome</keyword>
<dbReference type="Proteomes" id="UP001633002">
    <property type="component" value="Unassembled WGS sequence"/>
</dbReference>